<feature type="compositionally biased region" description="Basic and acidic residues" evidence="1">
    <location>
        <begin position="1143"/>
        <end position="1157"/>
    </location>
</feature>
<feature type="compositionally biased region" description="Low complexity" evidence="1">
    <location>
        <begin position="106"/>
        <end position="122"/>
    </location>
</feature>
<comment type="caution">
    <text evidence="3">The sequence shown here is derived from an EMBL/GenBank/DDBJ whole genome shotgun (WGS) entry which is preliminary data.</text>
</comment>
<dbReference type="RefSeq" id="WP_133193693.1">
    <property type="nucleotide sequence ID" value="NZ_JBHUCW010000006.1"/>
</dbReference>
<feature type="region of interest" description="Disordered" evidence="1">
    <location>
        <begin position="1087"/>
        <end position="1163"/>
    </location>
</feature>
<evidence type="ECO:0000313" key="3">
    <source>
        <dbReference type="EMBL" id="TDG25127.1"/>
    </source>
</evidence>
<feature type="region of interest" description="Disordered" evidence="1">
    <location>
        <begin position="423"/>
        <end position="471"/>
    </location>
</feature>
<proteinExistence type="predicted"/>
<feature type="compositionally biased region" description="Polar residues" evidence="1">
    <location>
        <begin position="1"/>
        <end position="21"/>
    </location>
</feature>
<feature type="compositionally biased region" description="Low complexity" evidence="1">
    <location>
        <begin position="787"/>
        <end position="801"/>
    </location>
</feature>
<evidence type="ECO:0000313" key="4">
    <source>
        <dbReference type="Proteomes" id="UP000295722"/>
    </source>
</evidence>
<reference evidence="3 4" key="1">
    <citation type="submission" date="2019-03" db="EMBL/GenBank/DDBJ databases">
        <title>Paraburkholderia sp. 4M-K11, isolated from subtropical forest soil.</title>
        <authorList>
            <person name="Gao Z.-H."/>
            <person name="Qiu L.-H."/>
        </authorList>
    </citation>
    <scope>NUCLEOTIDE SEQUENCE [LARGE SCALE GENOMIC DNA]</scope>
    <source>
        <strain evidence="3 4">4M-K11</strain>
    </source>
</reference>
<feature type="region of interest" description="Disordered" evidence="1">
    <location>
        <begin position="632"/>
        <end position="658"/>
    </location>
</feature>
<dbReference type="EMBL" id="SMRP01000002">
    <property type="protein sequence ID" value="TDG25127.1"/>
    <property type="molecule type" value="Genomic_DNA"/>
</dbReference>
<feature type="region of interest" description="Disordered" evidence="1">
    <location>
        <begin position="104"/>
        <end position="124"/>
    </location>
</feature>
<dbReference type="Pfam" id="PF18857">
    <property type="entry name" value="LPD38"/>
    <property type="match status" value="1"/>
</dbReference>
<dbReference type="OrthoDB" id="9151960at2"/>
<feature type="domain" description="Large polyvalent protein associated" evidence="2">
    <location>
        <begin position="1838"/>
        <end position="2021"/>
    </location>
</feature>
<feature type="region of interest" description="Disordered" evidence="1">
    <location>
        <begin position="1"/>
        <end position="53"/>
    </location>
</feature>
<keyword evidence="4" id="KW-1185">Reference proteome</keyword>
<feature type="region of interest" description="Disordered" evidence="1">
    <location>
        <begin position="817"/>
        <end position="856"/>
    </location>
</feature>
<dbReference type="InterPro" id="IPR040561">
    <property type="entry name" value="LPD38"/>
</dbReference>
<gene>
    <name evidence="3" type="ORF">EYW47_04495</name>
</gene>
<sequence length="2148" mass="227270">MVDNTQPTAPKTSQPTAQQPGANPYAQIEAQQAAGNPYAQLEGPDPGALSDAAHGVAHGESSIVPTLEQGGQFIGHAVHALGAVVDSNTIEDLGSNLVQRMSEEIQAQQSQQGPGTQQSAQGQEGGVVRRNMYGMGEMIGQTGSLALGGATLGAALGSILPGPGTVAGAGIGLSIGLLGQLGLMIGQFAESSFERVQAASTKAGMPAQQAENRALGAGTITGTIAGAAQYAFNRIGLGNALEPLVNRLASAAEGQLVKTAFTQTLGNVAKGSAAAAAEGAAVNTATQAGVQGTEAAYGAGDGPTASGLIDAAVQGAAFGGVMHAAGATVQGVRAGGTAKLLADPQADPDARANAALGAAALIATKSPDVANDFGLYAQNQILKGQPIEIGPDAMYTGFADAIRQQQSDADAQAQQRARGTIGQAFPNFTPTGDEAAGAAPSALFDPNAPDNTNPGLPSWATAAPRQTDEQAAAADIGNVENSPSWLKAAGAPIPSSPVVPEVAPPSITDTIGTIMHAGSVDDAIAAAEQVVGKSAAEGVMQARGILSSAGVPTPAEAEATPAPDALTAERAFYADQANQAQQAMRTQAFDQTQATNAPLAAPADAFAQRQTQLAAQDQQARERGFAAAEQAQREQQAAQAPAVTEAQGFNEPAAPSPLSTAMSAELTRLGNRDLNNLTTTQLGALAAHHPDPAIREQAQQIAAGRRNAQLVAEVTKNPERVSTVSANGDMLHGVAAPQEPEFSQQRAGILQDAAHLEQPDVTERPAEVVTTMPPAHSGLQGAETTDTQAEATGTAPATAPARSLADTAPELQPLKAAMDSDARARGQADSGTGLVPVDPTSLPDVRTPASNGVEGATTLSRDDVGLLQKSAAIFGKRVVLFRQEGDTAGRSLDGAVLPGDSKAIYVNADASGAHHLVVVGHELAHQMQAEAPNLYKGMQDALMAHVGEGGENRFYRYYMNRGDMSDEQVRQATADPGVRQRMTDEFIADLVGNRFGEYRTWQQVFADAAGPKANRSLVYRIADFVTSFIDKLLTNVGFKKFATDDMVNNLQGVRTQVRRALSEYATQAGSRPMQHEADMLRAKVANRNEGTQPTQLVEPVRNDRAFVGKVPDRSSPAPVQDRSPEPTQGTAPVRKFGQPVARFGDRRAVESPAREPEPTQDAAAARMFRQPVARFNDERALETQEPAQAAADRDKLSPDQPEARNADTKASTPVASDTDATRDAGNGPPADEAGRHPGGSENPGSGDRGPESEISGHYRRGTGGGRGVVEAENAEPEESGPDAAKANPLSGDPQVRASGERALYLGNLDAAQEAAARSVGAITQKQTYKERIDALKKDLGAKLTQGIADQFYPIKQLDANAYMHTRLAKGAETGGLEAMLLYGKPVLRDGVLDVDVHDTGFAKVLSGLDGEQGRFFLWVAAQRAEQLMAQGKENLFTDSDISALKTLDRSDAEHPQRQQKFAAALSDYNDFNDAVLKVAEDSGLLDASTRQLFKDQPYVPFYRAMDEGEGMRGPGKTGGLVNQYAFKKLKGGTGQLNQDLLANTLSNWGHLLGAAAKNRAAQLTMDAATRVGAADRVTAADAGKGAVKVLVDGKPEFYEVSDPHLLSAVSAMSAQVPGWMRPLATFKQILTTGTTLAPGFRIRNLIRDTLTALGTTDIKLNPVSNVVQGYRGATRGTQTHASMLASGGIINFGTMLEGNEATRAHRLIEQGVDAATILNNEGAVSAMWTKAQHLAELYHEFGNKVENANRAALYEQLTAQGMGHDEASFHARDLMDFSLQGQFPVVRFLTTAVPFLNARIQGAYKLGRAVAENPRRAGTVMGAVAMASLGLMLAYRNDPDWQARPDWDRDNYWWFKIGDTAYRIPKPFEVGAVGTLAERTWEALTDPEMTNSRYIGELRSLLVNQFNLNPVPQIVRPLYQVYANKDDFTGRAIESQSLQSMQPEDRYTPYTSMAARFLGQLGLPDPVRLMQGEYSKLSPVQIDYLVNGYFGWLGTTATAAVDVATRPFSDNGPKPALQLRDYTMGFASSLPENASRYADVMSNNLTAIQQAYASYHASLNTGQFDKAQDVLNREHMLGPDNRTLIFEHEMAQNAATIESRLALQEKRILDSPTLSADTKRAMLNRIDQQRNELAQRISGAELKRQDNE</sequence>
<feature type="compositionally biased region" description="Basic and acidic residues" evidence="1">
    <location>
        <begin position="1191"/>
        <end position="1207"/>
    </location>
</feature>
<feature type="compositionally biased region" description="Low complexity" evidence="1">
    <location>
        <begin position="632"/>
        <end position="642"/>
    </location>
</feature>
<name>A0A4R5MET9_9BURK</name>
<dbReference type="Proteomes" id="UP000295722">
    <property type="component" value="Unassembled WGS sequence"/>
</dbReference>
<organism evidence="3 4">
    <name type="scientific">Paraburkholderia silviterrae</name>
    <dbReference type="NCBI Taxonomy" id="2528715"/>
    <lineage>
        <taxon>Bacteria</taxon>
        <taxon>Pseudomonadati</taxon>
        <taxon>Pseudomonadota</taxon>
        <taxon>Betaproteobacteria</taxon>
        <taxon>Burkholderiales</taxon>
        <taxon>Burkholderiaceae</taxon>
        <taxon>Paraburkholderia</taxon>
    </lineage>
</organism>
<feature type="region of interest" description="Disordered" evidence="1">
    <location>
        <begin position="772"/>
        <end position="805"/>
    </location>
</feature>
<feature type="compositionally biased region" description="Basic and acidic residues" evidence="1">
    <location>
        <begin position="1100"/>
        <end position="1112"/>
    </location>
</feature>
<feature type="region of interest" description="Disordered" evidence="1">
    <location>
        <begin position="1180"/>
        <end position="1295"/>
    </location>
</feature>
<accession>A0A4R5MET9</accession>
<evidence type="ECO:0000256" key="1">
    <source>
        <dbReference type="SAM" id="MobiDB-lite"/>
    </source>
</evidence>
<protein>
    <recommendedName>
        <fullName evidence="2">Large polyvalent protein associated domain-containing protein</fullName>
    </recommendedName>
</protein>
<evidence type="ECO:0000259" key="2">
    <source>
        <dbReference type="Pfam" id="PF18857"/>
    </source>
</evidence>